<dbReference type="InterPro" id="IPR006426">
    <property type="entry name" value="Asn_synth_AEB"/>
</dbReference>
<evidence type="ECO:0000259" key="8">
    <source>
        <dbReference type="PROSITE" id="PS51278"/>
    </source>
</evidence>
<dbReference type="InterPro" id="IPR029055">
    <property type="entry name" value="Ntn_hydrolases_N"/>
</dbReference>
<dbReference type="SUPFAM" id="SSF56235">
    <property type="entry name" value="N-terminal nucleophile aminohydrolases (Ntn hydrolases)"/>
    <property type="match status" value="1"/>
</dbReference>
<reference evidence="9 10" key="1">
    <citation type="submission" date="2022-06" db="EMBL/GenBank/DDBJ databases">
        <authorList>
            <person name="Xuan X."/>
        </authorList>
    </citation>
    <scope>NUCLEOTIDE SEQUENCE [LARGE SCALE GENOMIC DNA]</scope>
    <source>
        <strain evidence="9 10">2V75</strain>
    </source>
</reference>
<dbReference type="Pfam" id="PF00733">
    <property type="entry name" value="Asn_synthase"/>
    <property type="match status" value="1"/>
</dbReference>
<dbReference type="CDD" id="cd01991">
    <property type="entry name" value="Asn_synthase_B_C"/>
    <property type="match status" value="1"/>
</dbReference>
<dbReference type="GO" id="GO:0004066">
    <property type="term" value="F:asparagine synthase (glutamine-hydrolyzing) activity"/>
    <property type="evidence" value="ECO:0007669"/>
    <property type="project" value="UniProtKB-EC"/>
</dbReference>
<dbReference type="InterPro" id="IPR017932">
    <property type="entry name" value="GATase_2_dom"/>
</dbReference>
<dbReference type="SUPFAM" id="SSF52402">
    <property type="entry name" value="Adenine nucleotide alpha hydrolases-like"/>
    <property type="match status" value="1"/>
</dbReference>
<dbReference type="Pfam" id="PF13537">
    <property type="entry name" value="GATase_7"/>
    <property type="match status" value="1"/>
</dbReference>
<sequence>MCGIAGFYQFQASTEAQSEVLCRMLTRIRHRGPDESGIYLDEHLGLGSVRLSIIDLSSGTMPLSNEDGRYWIVFNGEIFNYLELKADLEKKGHRFRTHSDTEVIVHLYEEYGPDFLSRLNGQFAIAIWDRVSRELFLARDRVGIRPLFYAEVGQSFVFGSEIKALMEFPGLDLKLSPRALRQYFTFWTALSPDTAFEGVRELPPGHYLVCNAKGVTVRRFWETPLTRPDAYRFQRAEEAAEAFEAVFEDAVRLRLRADVPVAAYLSGGIDSSVTTSFIKKISPGNLKTFSIGFSEKDFDESDYQNLAVSYFQTEHAAIQCRPEDIAANFAKVVWHSEAPLLRTAPTPMMLLAGNVRAHNIKVVITGEGADELLGGYNIFKEAKIRNFWAKDPDSRLRPLLLKKLYPYLPQMKSANNNALKLFFGYRLGDTAHPLYSHLLRWNNTSRIGNYLTSEYQEATAGYSPLEALEKSVGGQLDGYDYLAKAQWVEQNLFMSGYLLSSQGDRMGMAQSIEGRYPFLDHRVIDLCMSLHPDLKLHGLNEKFLLKKLMKGRLPDAILNRPKQAYRAPIRSVFVSEKDLAYPEYLNAEGIRSAGIFNPEHTDRLLDKMRTGQRISEVDNMALTAVLSTQMLHDQFVNRKNIPLEAAEWLVPDKIVIENKVIST</sequence>
<dbReference type="Gene3D" id="3.60.20.10">
    <property type="entry name" value="Glutamine Phosphoribosylpyrophosphate, subunit 1, domain 1"/>
    <property type="match status" value="1"/>
</dbReference>
<evidence type="ECO:0000313" key="10">
    <source>
        <dbReference type="Proteomes" id="UP001206312"/>
    </source>
</evidence>
<keyword evidence="9" id="KW-0436">Ligase</keyword>
<evidence type="ECO:0000256" key="5">
    <source>
        <dbReference type="ARBA" id="ARBA00022840"/>
    </source>
</evidence>
<dbReference type="PIRSF" id="PIRSF001589">
    <property type="entry name" value="Asn_synthetase_glu-h"/>
    <property type="match status" value="1"/>
</dbReference>
<dbReference type="InterPro" id="IPR033738">
    <property type="entry name" value="AsnB_N"/>
</dbReference>
<dbReference type="EC" id="6.3.5.4" evidence="3"/>
<dbReference type="PROSITE" id="PS51278">
    <property type="entry name" value="GATASE_TYPE_2"/>
    <property type="match status" value="1"/>
</dbReference>
<dbReference type="EMBL" id="JAMXIB010000001">
    <property type="protein sequence ID" value="MCO5723318.1"/>
    <property type="molecule type" value="Genomic_DNA"/>
</dbReference>
<dbReference type="Proteomes" id="UP001206312">
    <property type="component" value="Unassembled WGS sequence"/>
</dbReference>
<protein>
    <recommendedName>
        <fullName evidence="3">asparagine synthase (glutamine-hydrolyzing)</fullName>
        <ecNumber evidence="3">6.3.5.4</ecNumber>
    </recommendedName>
</protein>
<evidence type="ECO:0000313" key="9">
    <source>
        <dbReference type="EMBL" id="MCO5723318.1"/>
    </source>
</evidence>
<dbReference type="CDD" id="cd00712">
    <property type="entry name" value="AsnB"/>
    <property type="match status" value="1"/>
</dbReference>
<dbReference type="RefSeq" id="WP_252739697.1">
    <property type="nucleotide sequence ID" value="NZ_JAMXIB010000001.1"/>
</dbReference>
<comment type="similarity">
    <text evidence="2">Belongs to the asparagine synthetase family.</text>
</comment>
<keyword evidence="10" id="KW-1185">Reference proteome</keyword>
<evidence type="ECO:0000256" key="2">
    <source>
        <dbReference type="ARBA" id="ARBA00005752"/>
    </source>
</evidence>
<dbReference type="NCBIfam" id="TIGR01536">
    <property type="entry name" value="asn_synth_AEB"/>
    <property type="match status" value="1"/>
</dbReference>
<proteinExistence type="inferred from homology"/>
<evidence type="ECO:0000256" key="1">
    <source>
        <dbReference type="ARBA" id="ARBA00005187"/>
    </source>
</evidence>
<gene>
    <name evidence="9" type="primary">asnB</name>
    <name evidence="9" type="ORF">NG653_00520</name>
</gene>
<dbReference type="PANTHER" id="PTHR43284:SF1">
    <property type="entry name" value="ASPARAGINE SYNTHETASE"/>
    <property type="match status" value="1"/>
</dbReference>
<evidence type="ECO:0000256" key="7">
    <source>
        <dbReference type="ARBA" id="ARBA00048741"/>
    </source>
</evidence>
<comment type="caution">
    <text evidence="9">The sequence shown here is derived from an EMBL/GenBank/DDBJ whole genome shotgun (WGS) entry which is preliminary data.</text>
</comment>
<dbReference type="Gene3D" id="3.40.50.620">
    <property type="entry name" value="HUPs"/>
    <property type="match status" value="2"/>
</dbReference>
<comment type="pathway">
    <text evidence="1">Amino-acid biosynthesis; L-asparagine biosynthesis; L-asparagine from L-aspartate (L-Gln route): step 1/1.</text>
</comment>
<keyword evidence="4" id="KW-0547">Nucleotide-binding</keyword>
<dbReference type="InterPro" id="IPR014729">
    <property type="entry name" value="Rossmann-like_a/b/a_fold"/>
</dbReference>
<evidence type="ECO:0000256" key="4">
    <source>
        <dbReference type="ARBA" id="ARBA00022741"/>
    </source>
</evidence>
<accession>A0ABT1ATN3</accession>
<dbReference type="PANTHER" id="PTHR43284">
    <property type="entry name" value="ASPARAGINE SYNTHETASE (GLUTAMINE-HYDROLYZING)"/>
    <property type="match status" value="1"/>
</dbReference>
<dbReference type="InterPro" id="IPR001962">
    <property type="entry name" value="Asn_synthase"/>
</dbReference>
<feature type="domain" description="Glutamine amidotransferase type-2" evidence="8">
    <location>
        <begin position="2"/>
        <end position="213"/>
    </location>
</feature>
<evidence type="ECO:0000256" key="3">
    <source>
        <dbReference type="ARBA" id="ARBA00012737"/>
    </source>
</evidence>
<keyword evidence="5" id="KW-0067">ATP-binding</keyword>
<evidence type="ECO:0000256" key="6">
    <source>
        <dbReference type="ARBA" id="ARBA00022962"/>
    </source>
</evidence>
<comment type="catalytic activity">
    <reaction evidence="7">
        <text>L-aspartate + L-glutamine + ATP + H2O = L-asparagine + L-glutamate + AMP + diphosphate + H(+)</text>
        <dbReference type="Rhea" id="RHEA:12228"/>
        <dbReference type="ChEBI" id="CHEBI:15377"/>
        <dbReference type="ChEBI" id="CHEBI:15378"/>
        <dbReference type="ChEBI" id="CHEBI:29985"/>
        <dbReference type="ChEBI" id="CHEBI:29991"/>
        <dbReference type="ChEBI" id="CHEBI:30616"/>
        <dbReference type="ChEBI" id="CHEBI:33019"/>
        <dbReference type="ChEBI" id="CHEBI:58048"/>
        <dbReference type="ChEBI" id="CHEBI:58359"/>
        <dbReference type="ChEBI" id="CHEBI:456215"/>
        <dbReference type="EC" id="6.3.5.4"/>
    </reaction>
</comment>
<organism evidence="9 10">
    <name type="scientific">Robiginitalea marina</name>
    <dbReference type="NCBI Taxonomy" id="2954105"/>
    <lineage>
        <taxon>Bacteria</taxon>
        <taxon>Pseudomonadati</taxon>
        <taxon>Bacteroidota</taxon>
        <taxon>Flavobacteriia</taxon>
        <taxon>Flavobacteriales</taxon>
        <taxon>Flavobacteriaceae</taxon>
        <taxon>Robiginitalea</taxon>
    </lineage>
</organism>
<keyword evidence="6" id="KW-0315">Glutamine amidotransferase</keyword>
<name>A0ABT1ATN3_9FLAO</name>
<dbReference type="InterPro" id="IPR051786">
    <property type="entry name" value="ASN_synthetase/amidase"/>
</dbReference>